<gene>
    <name evidence="2" type="ORF">CUNI_LOCUS14659</name>
</gene>
<evidence type="ECO:0000313" key="2">
    <source>
        <dbReference type="EMBL" id="CAG5129101.1"/>
    </source>
</evidence>
<reference evidence="2" key="1">
    <citation type="submission" date="2021-04" db="EMBL/GenBank/DDBJ databases">
        <authorList>
            <consortium name="Molecular Ecology Group"/>
        </authorList>
    </citation>
    <scope>NUCLEOTIDE SEQUENCE</scope>
</reference>
<comment type="caution">
    <text evidence="2">The sequence shown here is derived from an EMBL/GenBank/DDBJ whole genome shotgun (WGS) entry which is preliminary data.</text>
</comment>
<dbReference type="Proteomes" id="UP000678393">
    <property type="component" value="Unassembled WGS sequence"/>
</dbReference>
<dbReference type="OrthoDB" id="6155368at2759"/>
<organism evidence="2 3">
    <name type="scientific">Candidula unifasciata</name>
    <dbReference type="NCBI Taxonomy" id="100452"/>
    <lineage>
        <taxon>Eukaryota</taxon>
        <taxon>Metazoa</taxon>
        <taxon>Spiralia</taxon>
        <taxon>Lophotrochozoa</taxon>
        <taxon>Mollusca</taxon>
        <taxon>Gastropoda</taxon>
        <taxon>Heterobranchia</taxon>
        <taxon>Euthyneura</taxon>
        <taxon>Panpulmonata</taxon>
        <taxon>Eupulmonata</taxon>
        <taxon>Stylommatophora</taxon>
        <taxon>Helicina</taxon>
        <taxon>Helicoidea</taxon>
        <taxon>Geomitridae</taxon>
        <taxon>Candidula</taxon>
    </lineage>
</organism>
<evidence type="ECO:0000256" key="1">
    <source>
        <dbReference type="SAM" id="MobiDB-lite"/>
    </source>
</evidence>
<evidence type="ECO:0000313" key="3">
    <source>
        <dbReference type="Proteomes" id="UP000678393"/>
    </source>
</evidence>
<accession>A0A8S3ZRT3</accession>
<dbReference type="AlphaFoldDB" id="A0A8S3ZRT3"/>
<name>A0A8S3ZRT3_9EUPU</name>
<proteinExistence type="predicted"/>
<feature type="non-terminal residue" evidence="2">
    <location>
        <position position="1"/>
    </location>
</feature>
<feature type="compositionally biased region" description="Basic and acidic residues" evidence="1">
    <location>
        <begin position="22"/>
        <end position="57"/>
    </location>
</feature>
<dbReference type="EMBL" id="CAJHNH020003347">
    <property type="protein sequence ID" value="CAG5129101.1"/>
    <property type="molecule type" value="Genomic_DNA"/>
</dbReference>
<protein>
    <submittedName>
        <fullName evidence="2">Uncharacterized protein</fullName>
    </submittedName>
</protein>
<feature type="region of interest" description="Disordered" evidence="1">
    <location>
        <begin position="1"/>
        <end position="57"/>
    </location>
</feature>
<sequence length="97" mass="10869">SLATSSPDRMASPSDPQSSDNSHQDHQSSDNSPPDHHPPDKQSQHQQTDSHKDDECHFKNTEIALPITFSLEMPSYVMIAGHRFHIKLQMPVVNQGK</sequence>
<feature type="compositionally biased region" description="Low complexity" evidence="1">
    <location>
        <begin position="12"/>
        <end position="21"/>
    </location>
</feature>
<keyword evidence="3" id="KW-1185">Reference proteome</keyword>